<protein>
    <submittedName>
        <fullName evidence="1">Uncharacterized protein</fullName>
    </submittedName>
</protein>
<proteinExistence type="predicted"/>
<dbReference type="EMBL" id="BART01039267">
    <property type="protein sequence ID" value="GAH12278.1"/>
    <property type="molecule type" value="Genomic_DNA"/>
</dbReference>
<evidence type="ECO:0000313" key="1">
    <source>
        <dbReference type="EMBL" id="GAH12278.1"/>
    </source>
</evidence>
<sequence length="66" mass="7312">NPCYIRLAELFLCVTIWKLLLLQQRSLIGGAIIINYGKITSIGILSDPEATHDKQASQKLSINSNL</sequence>
<comment type="caution">
    <text evidence="1">The sequence shown here is derived from an EMBL/GenBank/DDBJ whole genome shotgun (WGS) entry which is preliminary data.</text>
</comment>
<dbReference type="AlphaFoldDB" id="X1EUG3"/>
<accession>X1EUG3</accession>
<feature type="non-terminal residue" evidence="1">
    <location>
        <position position="1"/>
    </location>
</feature>
<gene>
    <name evidence="1" type="ORF">S01H4_64638</name>
</gene>
<name>X1EUG3_9ZZZZ</name>
<organism evidence="1">
    <name type="scientific">marine sediment metagenome</name>
    <dbReference type="NCBI Taxonomy" id="412755"/>
    <lineage>
        <taxon>unclassified sequences</taxon>
        <taxon>metagenomes</taxon>
        <taxon>ecological metagenomes</taxon>
    </lineage>
</organism>
<reference evidence="1" key="1">
    <citation type="journal article" date="2014" name="Front. Microbiol.">
        <title>High frequency of phylogenetically diverse reductive dehalogenase-homologous genes in deep subseafloor sedimentary metagenomes.</title>
        <authorList>
            <person name="Kawai M."/>
            <person name="Futagami T."/>
            <person name="Toyoda A."/>
            <person name="Takaki Y."/>
            <person name="Nishi S."/>
            <person name="Hori S."/>
            <person name="Arai W."/>
            <person name="Tsubouchi T."/>
            <person name="Morono Y."/>
            <person name="Uchiyama I."/>
            <person name="Ito T."/>
            <person name="Fujiyama A."/>
            <person name="Inagaki F."/>
            <person name="Takami H."/>
        </authorList>
    </citation>
    <scope>NUCLEOTIDE SEQUENCE</scope>
    <source>
        <strain evidence="1">Expedition CK06-06</strain>
    </source>
</reference>